<keyword evidence="4" id="KW-1185">Reference proteome</keyword>
<name>A0A1T5EEB8_9BACT</name>
<dbReference type="Proteomes" id="UP000190852">
    <property type="component" value="Unassembled WGS sequence"/>
</dbReference>
<dbReference type="PANTHER" id="PTHR36234:SF5">
    <property type="entry name" value="LYSYL ENDOPEPTIDASE"/>
    <property type="match status" value="1"/>
</dbReference>
<dbReference type="SUPFAM" id="SSF50494">
    <property type="entry name" value="Trypsin-like serine proteases"/>
    <property type="match status" value="1"/>
</dbReference>
<dbReference type="InterPro" id="IPR043504">
    <property type="entry name" value="Peptidase_S1_PA_chymotrypsin"/>
</dbReference>
<feature type="domain" description="Secretion system C-terminal sorting" evidence="2">
    <location>
        <begin position="955"/>
        <end position="1020"/>
    </location>
</feature>
<dbReference type="Pfam" id="PF18962">
    <property type="entry name" value="Por_Secre_tail"/>
    <property type="match status" value="1"/>
</dbReference>
<dbReference type="Gene3D" id="2.60.40.10">
    <property type="entry name" value="Immunoglobulins"/>
    <property type="match status" value="3"/>
</dbReference>
<dbReference type="Gene3D" id="2.40.10.10">
    <property type="entry name" value="Trypsin-like serine proteases"/>
    <property type="match status" value="2"/>
</dbReference>
<dbReference type="EMBL" id="FUYQ01000026">
    <property type="protein sequence ID" value="SKB82291.1"/>
    <property type="molecule type" value="Genomic_DNA"/>
</dbReference>
<sequence length="1023" mass="111087">MFKKSSALIYIILAVSLICLFPSSATAQISEGGLPPSFGYTNLLKSSTSAVDIPVTFSVEDLKAVDAWNVSQGAPLKVATLIPVQLSIENSGNWFSLPGGEQIWQLKIQAKDAIAINLYYNDFYIPEGGKLFIYNADHTQIIGAYTHETHPKGGRFATEFVAGDDIILEYLAPDSGEKARISIEEVGYGYNHLSVVLTPRATGEGASGSCNVNINCSEGNDWQDEKNGVCQLVMKNGSSTYICSGALVNNTAVDFKPYILSAYHCLIPNDKEASVSDLNQWIFYFHYEEAGCNNASGATLIRKSMVGCTKKATTPIDGGSDGMLLLINNEIPDNYNVYYNGWDKGVTAATSGVGIHHPAGDAMKISTFTKPASGYTWNGSDTTKGMTNAHWNVVFAQTANGHGITEGGSSGSPLFNQESRIVGTLTGGNSSCTDLTGLNLYGKLSVHWNGFSTADTARMDIYLNPNNQDVNTLNGRYRSTPKAGPDNVSVNYNNVASTVTINWSAPLSASGLTGYKIYRNNNVLTTTSSSVLTYTDNSLPQGNVFYSVTATYTGGFESFPVGNSVDIITHMPPSSITAVQSGYNVTISWTAPSVTSNVTGYKIYRNGNLLASKTGTNHTDINPGEGFQTYTITTTYNDGSSSKEIGKKLYVFGFKSPVDFTAQQEVKDVNLTWNAPLYEQTIQWGTTKYAWGIEANNAAPFFFGQTWGKTDIAPLNKKLIKAVSYVPSGITPVYAIYIAQGARKYYQHIGSVTSDQVNKLQTVSLSTPFVIDGNNQLYVTIKAFNYQGADYPAASDEGPAVDNRGNIFTTDSTIWTKLPADYNYNFIVRALVSSEEGVITQSLDEANLVKELATSTDLRTLKISEATPLATEYDVRAYAPLSFPVITGYNLYRNNIRLNSSALTGNSYKDLLVGQGSHYYSVNTLYNAIESDPANQSITIVYTGVETPQASDPKVYPSPFYNQLNIENGHTIDRIEIVSAEGKLVRNLAKPGTVINTESLVPGYYIIRLYQNNKITVVKAIKR</sequence>
<dbReference type="InterPro" id="IPR036116">
    <property type="entry name" value="FN3_sf"/>
</dbReference>
<dbReference type="InterPro" id="IPR026444">
    <property type="entry name" value="Secre_tail"/>
</dbReference>
<proteinExistence type="predicted"/>
<protein>
    <submittedName>
        <fullName evidence="3">Por secretion system C-terminal sorting domain-containing protein</fullName>
    </submittedName>
</protein>
<evidence type="ECO:0000313" key="4">
    <source>
        <dbReference type="Proteomes" id="UP000190852"/>
    </source>
</evidence>
<dbReference type="PANTHER" id="PTHR36234">
    <property type="entry name" value="LYSYL ENDOPEPTIDASE"/>
    <property type="match status" value="1"/>
</dbReference>
<organism evidence="3 4">
    <name type="scientific">Parabacteroides chartae</name>
    <dbReference type="NCBI Taxonomy" id="1037355"/>
    <lineage>
        <taxon>Bacteria</taxon>
        <taxon>Pseudomonadati</taxon>
        <taxon>Bacteroidota</taxon>
        <taxon>Bacteroidia</taxon>
        <taxon>Bacteroidales</taxon>
        <taxon>Tannerellaceae</taxon>
        <taxon>Parabacteroides</taxon>
    </lineage>
</organism>
<dbReference type="SUPFAM" id="SSF49265">
    <property type="entry name" value="Fibronectin type III"/>
    <property type="match status" value="1"/>
</dbReference>
<dbReference type="InterPro" id="IPR013783">
    <property type="entry name" value="Ig-like_fold"/>
</dbReference>
<feature type="signal peptide" evidence="1">
    <location>
        <begin position="1"/>
        <end position="27"/>
    </location>
</feature>
<evidence type="ECO:0000313" key="3">
    <source>
        <dbReference type="EMBL" id="SKB82291.1"/>
    </source>
</evidence>
<dbReference type="AlphaFoldDB" id="A0A1T5EEB8"/>
<evidence type="ECO:0000259" key="2">
    <source>
        <dbReference type="Pfam" id="PF18962"/>
    </source>
</evidence>
<dbReference type="NCBIfam" id="TIGR04183">
    <property type="entry name" value="Por_Secre_tail"/>
    <property type="match status" value="1"/>
</dbReference>
<reference evidence="4" key="1">
    <citation type="submission" date="2017-02" db="EMBL/GenBank/DDBJ databases">
        <authorList>
            <person name="Varghese N."/>
            <person name="Submissions S."/>
        </authorList>
    </citation>
    <scope>NUCLEOTIDE SEQUENCE [LARGE SCALE GENOMIC DNA]</scope>
    <source>
        <strain evidence="4">DSM 24967</strain>
    </source>
</reference>
<dbReference type="RefSeq" id="WP_079684342.1">
    <property type="nucleotide sequence ID" value="NZ_FUYQ01000026.1"/>
</dbReference>
<keyword evidence="1" id="KW-0732">Signal</keyword>
<accession>A0A1T5EEB8</accession>
<gene>
    <name evidence="3" type="ORF">SAMN05660349_02928</name>
</gene>
<feature type="chain" id="PRO_5013386990" evidence="1">
    <location>
        <begin position="28"/>
        <end position="1023"/>
    </location>
</feature>
<evidence type="ECO:0000256" key="1">
    <source>
        <dbReference type="SAM" id="SignalP"/>
    </source>
</evidence>
<dbReference type="InterPro" id="IPR009003">
    <property type="entry name" value="Peptidase_S1_PA"/>
</dbReference>